<dbReference type="PANTHER" id="PTHR43687:SF1">
    <property type="entry name" value="FERREDOXIN III"/>
    <property type="match status" value="1"/>
</dbReference>
<gene>
    <name evidence="6" type="ORF">DSOL_2925</name>
</gene>
<evidence type="ECO:0000256" key="3">
    <source>
        <dbReference type="ARBA" id="ARBA00023004"/>
    </source>
</evidence>
<dbReference type="AlphaFoldDB" id="A0A1Q8QTZ4"/>
<dbReference type="PANTHER" id="PTHR43687">
    <property type="entry name" value="ADENYLYLSULFATE REDUCTASE, BETA SUBUNIT"/>
    <property type="match status" value="1"/>
</dbReference>
<sequence>MKGVLFLSTVSIMDASYKDCHEAIEKIFHLFPLDLEGKKVVIKPNVLRSATPEEGVTTHPSVLKAVINEVVKRRPASLIVGDNPGVFSYGMNEKAFKDTGLMEVAGKYYRNLGVETVQMKINSPYIENALVSRAIIDADVYISVPKFKTHGLTGLSCAIKNNFGLLAGALKAQTHKNAGNPFNFAEALVEVFSIRVPDLVIVDGVLAMEGNGPASKDLINLSKIMASDDPVALDSVVAYMMGFPELPRTIELAAARGYGISELSRITINGKLEVIPGFKLPQTDRRASTIMDSITAVRPRVNNELCTLCETCIEHCPNGALTMEEYPVVSPELCITCFCCQELCPQKAIELK</sequence>
<dbReference type="PROSITE" id="PS00198">
    <property type="entry name" value="4FE4S_FER_1"/>
    <property type="match status" value="2"/>
</dbReference>
<evidence type="ECO:0000313" key="6">
    <source>
        <dbReference type="EMBL" id="OLN30807.1"/>
    </source>
</evidence>
<evidence type="ECO:0000256" key="4">
    <source>
        <dbReference type="ARBA" id="ARBA00023014"/>
    </source>
</evidence>
<keyword evidence="2" id="KW-0479">Metal-binding</keyword>
<keyword evidence="7" id="KW-1185">Reference proteome</keyword>
<dbReference type="Pfam" id="PF04015">
    <property type="entry name" value="DUF362"/>
    <property type="match status" value="1"/>
</dbReference>
<keyword evidence="3" id="KW-0408">Iron</keyword>
<evidence type="ECO:0000256" key="1">
    <source>
        <dbReference type="ARBA" id="ARBA00022485"/>
    </source>
</evidence>
<dbReference type="Proteomes" id="UP000186102">
    <property type="component" value="Unassembled WGS sequence"/>
</dbReference>
<dbReference type="InterPro" id="IPR050572">
    <property type="entry name" value="Fe-S_Ferredoxin"/>
</dbReference>
<reference evidence="6 7" key="1">
    <citation type="submission" date="2016-09" db="EMBL/GenBank/DDBJ databases">
        <title>Complete genome of Desulfosporosinus sp. OL.</title>
        <authorList>
            <person name="Mardanov A."/>
            <person name="Beletsky A."/>
            <person name="Panova A."/>
            <person name="Karnachuk O."/>
            <person name="Ravin N."/>
        </authorList>
    </citation>
    <scope>NUCLEOTIDE SEQUENCE [LARGE SCALE GENOMIC DNA]</scope>
    <source>
        <strain evidence="6 7">OL</strain>
    </source>
</reference>
<dbReference type="GO" id="GO:0046872">
    <property type="term" value="F:metal ion binding"/>
    <property type="evidence" value="ECO:0007669"/>
    <property type="project" value="UniProtKB-KW"/>
</dbReference>
<dbReference type="EMBL" id="MLBF01000022">
    <property type="protein sequence ID" value="OLN30807.1"/>
    <property type="molecule type" value="Genomic_DNA"/>
</dbReference>
<dbReference type="Pfam" id="PF00037">
    <property type="entry name" value="Fer4"/>
    <property type="match status" value="1"/>
</dbReference>
<dbReference type="InterPro" id="IPR007160">
    <property type="entry name" value="DUF362"/>
</dbReference>
<accession>A0A1Q8QTZ4</accession>
<dbReference type="PROSITE" id="PS51379">
    <property type="entry name" value="4FE4S_FER_2"/>
    <property type="match status" value="2"/>
</dbReference>
<dbReference type="SUPFAM" id="SSF54862">
    <property type="entry name" value="4Fe-4S ferredoxins"/>
    <property type="match status" value="1"/>
</dbReference>
<evidence type="ECO:0000259" key="5">
    <source>
        <dbReference type="PROSITE" id="PS51379"/>
    </source>
</evidence>
<dbReference type="InterPro" id="IPR017900">
    <property type="entry name" value="4Fe4S_Fe_S_CS"/>
</dbReference>
<evidence type="ECO:0000256" key="2">
    <source>
        <dbReference type="ARBA" id="ARBA00022723"/>
    </source>
</evidence>
<protein>
    <submittedName>
        <fullName evidence="6">Iron-sulfur cluster-binding protein</fullName>
    </submittedName>
</protein>
<name>A0A1Q8QTZ4_9FIRM</name>
<dbReference type="GO" id="GO:0051539">
    <property type="term" value="F:4 iron, 4 sulfur cluster binding"/>
    <property type="evidence" value="ECO:0007669"/>
    <property type="project" value="UniProtKB-KW"/>
</dbReference>
<dbReference type="InterPro" id="IPR017896">
    <property type="entry name" value="4Fe4S_Fe-S-bd"/>
</dbReference>
<keyword evidence="4" id="KW-0411">Iron-sulfur</keyword>
<dbReference type="STRING" id="1888891.DSOL_2925"/>
<organism evidence="6 7">
    <name type="scientific">Desulfosporosinus metallidurans</name>
    <dbReference type="NCBI Taxonomy" id="1888891"/>
    <lineage>
        <taxon>Bacteria</taxon>
        <taxon>Bacillati</taxon>
        <taxon>Bacillota</taxon>
        <taxon>Clostridia</taxon>
        <taxon>Eubacteriales</taxon>
        <taxon>Desulfitobacteriaceae</taxon>
        <taxon>Desulfosporosinus</taxon>
    </lineage>
</organism>
<comment type="caution">
    <text evidence="6">The sequence shown here is derived from an EMBL/GenBank/DDBJ whole genome shotgun (WGS) entry which is preliminary data.</text>
</comment>
<keyword evidence="1" id="KW-0004">4Fe-4S</keyword>
<evidence type="ECO:0000313" key="7">
    <source>
        <dbReference type="Proteomes" id="UP000186102"/>
    </source>
</evidence>
<feature type="domain" description="4Fe-4S ferredoxin-type" evidence="5">
    <location>
        <begin position="327"/>
        <end position="352"/>
    </location>
</feature>
<proteinExistence type="predicted"/>
<feature type="domain" description="4Fe-4S ferredoxin-type" evidence="5">
    <location>
        <begin position="297"/>
        <end position="326"/>
    </location>
</feature>
<dbReference type="Gene3D" id="3.30.70.20">
    <property type="match status" value="1"/>
</dbReference>